<evidence type="ECO:0000256" key="1">
    <source>
        <dbReference type="SAM" id="SignalP"/>
    </source>
</evidence>
<protein>
    <recommendedName>
        <fullName evidence="4">YHS domain-containing protein</fullName>
    </recommendedName>
</protein>
<evidence type="ECO:0000313" key="3">
    <source>
        <dbReference type="Proteomes" id="UP001203607"/>
    </source>
</evidence>
<keyword evidence="1" id="KW-0732">Signal</keyword>
<dbReference type="EMBL" id="JAMFMA010000003">
    <property type="protein sequence ID" value="MCL6275119.1"/>
    <property type="molecule type" value="Genomic_DNA"/>
</dbReference>
<proteinExistence type="predicted"/>
<organism evidence="2 3">
    <name type="scientific">Flagellimonas spongiicola</name>
    <dbReference type="NCBI Taxonomy" id="2942208"/>
    <lineage>
        <taxon>Bacteria</taxon>
        <taxon>Pseudomonadati</taxon>
        <taxon>Bacteroidota</taxon>
        <taxon>Flavobacteriia</taxon>
        <taxon>Flavobacteriales</taxon>
        <taxon>Flavobacteriaceae</taxon>
        <taxon>Flagellimonas</taxon>
    </lineage>
</organism>
<dbReference type="RefSeq" id="WP_249658307.1">
    <property type="nucleotide sequence ID" value="NZ_JAMFMA010000003.1"/>
</dbReference>
<accession>A0ABT0PUS1</accession>
<evidence type="ECO:0008006" key="4">
    <source>
        <dbReference type="Google" id="ProtNLM"/>
    </source>
</evidence>
<name>A0ABT0PUS1_9FLAO</name>
<gene>
    <name evidence="2" type="ORF">M3P19_13955</name>
</gene>
<comment type="caution">
    <text evidence="2">The sequence shown here is derived from an EMBL/GenBank/DDBJ whole genome shotgun (WGS) entry which is preliminary data.</text>
</comment>
<evidence type="ECO:0000313" key="2">
    <source>
        <dbReference type="EMBL" id="MCL6275119.1"/>
    </source>
</evidence>
<sequence length="148" mass="16647">MKKIVFILLILSAIAALGQSKHVNTKKGLAAKGYDVVAYFDGNAAEGNKVFSTNYEGVEYRFSTLGNKERFEKEPTKFLPAYGGYCAYAVAVSGKKVNINPETFEIREGKLYLFYNSGNTNTLELWLQESPDELRSKADKNWQTIVER</sequence>
<reference evidence="2 3" key="1">
    <citation type="submission" date="2022-05" db="EMBL/GenBank/DDBJ databases">
        <authorList>
            <person name="Park J.-S."/>
        </authorList>
    </citation>
    <scope>NUCLEOTIDE SEQUENCE [LARGE SCALE GENOMIC DNA]</scope>
    <source>
        <strain evidence="2 3">2012CJ35-5</strain>
    </source>
</reference>
<dbReference type="NCBIfam" id="NF041384">
    <property type="entry name" value="YHS_seleno_dom"/>
    <property type="match status" value="1"/>
</dbReference>
<feature type="chain" id="PRO_5045798502" description="YHS domain-containing protein" evidence="1">
    <location>
        <begin position="19"/>
        <end position="148"/>
    </location>
</feature>
<keyword evidence="3" id="KW-1185">Reference proteome</keyword>
<feature type="signal peptide" evidence="1">
    <location>
        <begin position="1"/>
        <end position="18"/>
    </location>
</feature>
<dbReference type="Proteomes" id="UP001203607">
    <property type="component" value="Unassembled WGS sequence"/>
</dbReference>